<gene>
    <name evidence="2 3" type="primary">LOC116220519</name>
</gene>
<evidence type="ECO:0000313" key="3">
    <source>
        <dbReference type="RefSeq" id="XP_031423636.1"/>
    </source>
</evidence>
<name>A0A6P8FDN4_CLUHA</name>
<protein>
    <submittedName>
        <fullName evidence="2 3">Uncharacterized protein LOC116220519</fullName>
    </submittedName>
</protein>
<dbReference type="RefSeq" id="XP_031423636.1">
    <property type="nucleotide sequence ID" value="XM_031567776.2"/>
</dbReference>
<organism evidence="1 2">
    <name type="scientific">Clupea harengus</name>
    <name type="common">Atlantic herring</name>
    <dbReference type="NCBI Taxonomy" id="7950"/>
    <lineage>
        <taxon>Eukaryota</taxon>
        <taxon>Metazoa</taxon>
        <taxon>Chordata</taxon>
        <taxon>Craniata</taxon>
        <taxon>Vertebrata</taxon>
        <taxon>Euteleostomi</taxon>
        <taxon>Actinopterygii</taxon>
        <taxon>Neopterygii</taxon>
        <taxon>Teleostei</taxon>
        <taxon>Clupei</taxon>
        <taxon>Clupeiformes</taxon>
        <taxon>Clupeoidei</taxon>
        <taxon>Clupeidae</taxon>
        <taxon>Clupea</taxon>
    </lineage>
</organism>
<keyword evidence="1" id="KW-1185">Reference proteome</keyword>
<dbReference type="Proteomes" id="UP000515152">
    <property type="component" value="Chromosome 1"/>
</dbReference>
<accession>A0A6P8FDN4</accession>
<proteinExistence type="predicted"/>
<reference evidence="2 3" key="1">
    <citation type="submission" date="2025-04" db="UniProtKB">
        <authorList>
            <consortium name="RefSeq"/>
        </authorList>
    </citation>
    <scope>IDENTIFICATION</scope>
</reference>
<evidence type="ECO:0000313" key="2">
    <source>
        <dbReference type="RefSeq" id="XP_031423629.1"/>
    </source>
</evidence>
<evidence type="ECO:0000313" key="1">
    <source>
        <dbReference type="Proteomes" id="UP000515152"/>
    </source>
</evidence>
<dbReference type="KEGG" id="char:116220519"/>
<dbReference type="RefSeq" id="XP_031423629.1">
    <property type="nucleotide sequence ID" value="XM_031567769.2"/>
</dbReference>
<sequence length="215" mass="23746">MPLDLCFPTPLGCRRQPTDPYNDAHDPDQFLTSVPLVSCVCLLSWRPLEDWDGDVHHIAELDRDPCPVPIPLHVSDLPDERSHVHLLSWRPLEDVAAPGPDVPHVAEVVSAPGPDVLHVAEVVPAVAPDMPPVAETEMEPLPPPSYSSLDLPPPYPMDLQPAVEGFDQQGAPPSYSEVFFSHHQLYPQYSSVADHPTPQVELPYPQTHPLQVTIF</sequence>
<dbReference type="AlphaFoldDB" id="A0A6P8FDN4"/>
<dbReference type="GeneID" id="116220519"/>